<feature type="domain" description="Aldehyde oxidase/xanthine dehydrogenase a/b hammerhead" evidence="2">
    <location>
        <begin position="240"/>
        <end position="318"/>
    </location>
</feature>
<comment type="caution">
    <text evidence="3">The sequence shown here is derived from an EMBL/GenBank/DDBJ whole genome shotgun (WGS) entry which is preliminary data.</text>
</comment>
<organism evidence="3 4">
    <name type="scientific">Roseateles rivi</name>
    <dbReference type="NCBI Taxonomy" id="3299028"/>
    <lineage>
        <taxon>Bacteria</taxon>
        <taxon>Pseudomonadati</taxon>
        <taxon>Pseudomonadota</taxon>
        <taxon>Betaproteobacteria</taxon>
        <taxon>Burkholderiales</taxon>
        <taxon>Sphaerotilaceae</taxon>
        <taxon>Roseateles</taxon>
    </lineage>
</organism>
<dbReference type="SUPFAM" id="SSF56003">
    <property type="entry name" value="Molybdenum cofactor-binding domain"/>
    <property type="match status" value="2"/>
</dbReference>
<dbReference type="PANTHER" id="PTHR47495">
    <property type="entry name" value="ALDEHYDE DEHYDROGENASE"/>
    <property type="match status" value="1"/>
</dbReference>
<dbReference type="Pfam" id="PF02738">
    <property type="entry name" value="MoCoBD_1"/>
    <property type="match status" value="1"/>
</dbReference>
<accession>A0ABW7FUU2</accession>
<dbReference type="RefSeq" id="WP_394460059.1">
    <property type="nucleotide sequence ID" value="NZ_JBIGHZ010000003.1"/>
</dbReference>
<dbReference type="PIRSF" id="PIRSF036389">
    <property type="entry name" value="IOR_B"/>
    <property type="match status" value="1"/>
</dbReference>
<evidence type="ECO:0000313" key="3">
    <source>
        <dbReference type="EMBL" id="MFG6448094.1"/>
    </source>
</evidence>
<keyword evidence="4" id="KW-1185">Reference proteome</keyword>
<protein>
    <submittedName>
        <fullName evidence="3">Molybdopterin cofactor-binding domain-containing protein</fullName>
    </submittedName>
</protein>
<dbReference type="PANTHER" id="PTHR47495:SF2">
    <property type="entry name" value="ALDEHYDE DEHYDROGENASE"/>
    <property type="match status" value="1"/>
</dbReference>
<dbReference type="InterPro" id="IPR012368">
    <property type="entry name" value="OxRdtase_Mopterin-bd_su_IorB"/>
</dbReference>
<dbReference type="InterPro" id="IPR037165">
    <property type="entry name" value="AldOxase/xan_DH_Mopterin-bd_sf"/>
</dbReference>
<gene>
    <name evidence="3" type="ORF">ACG0Z6_07515</name>
</gene>
<dbReference type="SMART" id="SM01008">
    <property type="entry name" value="Ald_Xan_dh_C"/>
    <property type="match status" value="1"/>
</dbReference>
<keyword evidence="1" id="KW-1133">Transmembrane helix</keyword>
<keyword evidence="1" id="KW-0472">Membrane</keyword>
<name>A0ABW7FUU2_9BURK</name>
<keyword evidence="1" id="KW-0812">Transmembrane</keyword>
<feature type="transmembrane region" description="Helical" evidence="1">
    <location>
        <begin position="12"/>
        <end position="30"/>
    </location>
</feature>
<dbReference type="Gene3D" id="3.30.365.10">
    <property type="entry name" value="Aldehyde oxidase/xanthine dehydrogenase, molybdopterin binding domain"/>
    <property type="match status" value="4"/>
</dbReference>
<dbReference type="InterPro" id="IPR008274">
    <property type="entry name" value="AldOxase/xan_DH_MoCoBD1"/>
</dbReference>
<evidence type="ECO:0000259" key="2">
    <source>
        <dbReference type="SMART" id="SM01008"/>
    </source>
</evidence>
<reference evidence="3 4" key="1">
    <citation type="submission" date="2024-08" db="EMBL/GenBank/DDBJ databases">
        <authorList>
            <person name="Lu H."/>
        </authorList>
    </citation>
    <scope>NUCLEOTIDE SEQUENCE [LARGE SCALE GENOMIC DNA]</scope>
    <source>
        <strain evidence="3 4">BYS180W</strain>
    </source>
</reference>
<dbReference type="InterPro" id="IPR052516">
    <property type="entry name" value="N-heterocyclic_Hydroxylase"/>
</dbReference>
<sequence length="746" mass="79386">MSRLGTIARRSFLIGSVAVAGGVAFGIYRYQKPHPNPLLASGDGQSSALTPYVRVDAQGVSIITPRAEMGQGVHTTLAALVAEELDVAWESVRVEHGPPAAAYYNSAGVSEGVPFSPLDHGMAAEAMRGTMGVMAKFLAMQFTGGSSSMPDAFDKMRHAGAAARWALVQAAAEQWKLPAADLKTRDGEVIAPDGRRLSYIALAPAAAKIKLPSDLPLKPQAQWRLLGQSLPRKDVVAKSTGTATFAIDVQVPDMVYAAVRKNPALEAPLKRFDATAAKAMPGVLTVVELPGGVAAIANNTWRAQQAVSAVQCEWAAPVHPASTAELMAHITAAFDDKHQDSRMRNDGDVDTALAAGTPLEAEYRVPFLAHAPMEPPTAVARLHEGRLEIWAGVQIPTLVREQMAKLAGLDIERVQLHTLLMGGSFGRRLESDFVEQAVRLAMAVPGKAVKLTWSREEDLTQDAYRPAAVARFRGLVKDGRAQALDVRVASLSVLASQGARAGLAMPGPDKLLADGTFEQPYGVPHYRATAYRAPPAVPVSSWRSVGNSFNGFFMEGFIDELAHSAGADPLQFRLALLTHESSKRVLQAAADLAGWGQPLAKGRGRGVAYHLAFGVPVAQVIEVQQTPQGIRVERLCVAADVGTALDPRNIEAQLQGAAIFGLSAAMFGEITFAQGAVEQRNFHQYESVRMAQAPRIEVKVLALGGPIRGIGEPGTPPAAPALANAIFSATGQRIRELPLSKHIRFA</sequence>
<dbReference type="Pfam" id="PF20256">
    <property type="entry name" value="MoCoBD_2"/>
    <property type="match status" value="2"/>
</dbReference>
<dbReference type="InterPro" id="IPR046867">
    <property type="entry name" value="AldOxase/xan_DH_MoCoBD2"/>
</dbReference>
<evidence type="ECO:0000313" key="4">
    <source>
        <dbReference type="Proteomes" id="UP001606099"/>
    </source>
</evidence>
<proteinExistence type="predicted"/>
<dbReference type="Proteomes" id="UP001606099">
    <property type="component" value="Unassembled WGS sequence"/>
</dbReference>
<dbReference type="InterPro" id="IPR000674">
    <property type="entry name" value="Ald_Oxase/Xan_DH_a/b"/>
</dbReference>
<dbReference type="EMBL" id="JBIGHZ010000003">
    <property type="protein sequence ID" value="MFG6448094.1"/>
    <property type="molecule type" value="Genomic_DNA"/>
</dbReference>
<dbReference type="Gene3D" id="3.90.1170.50">
    <property type="entry name" value="Aldehyde oxidase/xanthine dehydrogenase, a/b hammerhead"/>
    <property type="match status" value="1"/>
</dbReference>
<evidence type="ECO:0000256" key="1">
    <source>
        <dbReference type="SAM" id="Phobius"/>
    </source>
</evidence>